<protein>
    <submittedName>
        <fullName evidence="1">Uncharacterized protein</fullName>
    </submittedName>
</protein>
<reference evidence="1 2" key="1">
    <citation type="submission" date="2018-10" db="EMBL/GenBank/DDBJ databases">
        <authorList>
            <person name="Grouzdev D.S."/>
            <person name="Krutkina M.S."/>
            <person name="Tourova T.P."/>
            <person name="Nazina T.N."/>
        </authorList>
    </citation>
    <scope>NUCLEOTIDE SEQUENCE [LARGE SCALE GENOMIC DNA]</scope>
    <source>
        <strain evidence="1 2">435</strain>
    </source>
</reference>
<sequence length="85" mass="9702">MYPELREKAVSTCSECRFFVRIQGREEARWGCVAGLPEYRTLRKRVPAVLHAVDILKAAGKEGLYKALECDNPERQACGLFLCRK</sequence>
<gene>
    <name evidence="1" type="ORF">D7024_01220</name>
</gene>
<accession>A0A494X4Y7</accession>
<dbReference type="OrthoDB" id="1725862at2"/>
<dbReference type="Proteomes" id="UP000271256">
    <property type="component" value="Unassembled WGS sequence"/>
</dbReference>
<evidence type="ECO:0000313" key="2">
    <source>
        <dbReference type="Proteomes" id="UP000271256"/>
    </source>
</evidence>
<proteinExistence type="predicted"/>
<keyword evidence="2" id="KW-1185">Reference proteome</keyword>
<comment type="caution">
    <text evidence="1">The sequence shown here is derived from an EMBL/GenBank/DDBJ whole genome shotgun (WGS) entry which is preliminary data.</text>
</comment>
<dbReference type="AlphaFoldDB" id="A0A494X4Y7"/>
<organism evidence="1 2">
    <name type="scientific">Desulfofundulus salinus</name>
    <dbReference type="NCBI Taxonomy" id="2419843"/>
    <lineage>
        <taxon>Bacteria</taxon>
        <taxon>Bacillati</taxon>
        <taxon>Bacillota</taxon>
        <taxon>Clostridia</taxon>
        <taxon>Eubacteriales</taxon>
        <taxon>Peptococcaceae</taxon>
        <taxon>Desulfofundulus</taxon>
    </lineage>
</organism>
<dbReference type="EMBL" id="RBWE01000001">
    <property type="protein sequence ID" value="RKO68020.1"/>
    <property type="molecule type" value="Genomic_DNA"/>
</dbReference>
<name>A0A494X4Y7_9FIRM</name>
<evidence type="ECO:0000313" key="1">
    <source>
        <dbReference type="EMBL" id="RKO68020.1"/>
    </source>
</evidence>